<dbReference type="InterPro" id="IPR012337">
    <property type="entry name" value="RNaseH-like_sf"/>
</dbReference>
<dbReference type="PANTHER" id="PTHR47723">
    <property type="entry name" value="OS05G0353850 PROTEIN"/>
    <property type="match status" value="1"/>
</dbReference>
<dbReference type="CDD" id="cd06222">
    <property type="entry name" value="RNase_H_like"/>
    <property type="match status" value="1"/>
</dbReference>
<dbReference type="Pfam" id="PF13456">
    <property type="entry name" value="RVT_3"/>
    <property type="match status" value="1"/>
</dbReference>
<accession>A0A444WWF8</accession>
<feature type="region of interest" description="Disordered" evidence="1">
    <location>
        <begin position="548"/>
        <end position="665"/>
    </location>
</feature>
<dbReference type="SUPFAM" id="SSF53098">
    <property type="entry name" value="Ribonuclease H-like"/>
    <property type="match status" value="1"/>
</dbReference>
<feature type="compositionally biased region" description="Polar residues" evidence="1">
    <location>
        <begin position="589"/>
        <end position="604"/>
    </location>
</feature>
<feature type="domain" description="Endonuclease/exonuclease/phosphatase" evidence="2">
    <location>
        <begin position="17"/>
        <end position="181"/>
    </location>
</feature>
<dbReference type="Proteomes" id="UP000289738">
    <property type="component" value="Chromosome B10"/>
</dbReference>
<reference evidence="4 5" key="1">
    <citation type="submission" date="2019-01" db="EMBL/GenBank/DDBJ databases">
        <title>Sequencing of cultivated peanut Arachis hypogaea provides insights into genome evolution and oil improvement.</title>
        <authorList>
            <person name="Chen X."/>
        </authorList>
    </citation>
    <scope>NUCLEOTIDE SEQUENCE [LARGE SCALE GENOMIC DNA]</scope>
    <source>
        <strain evidence="5">cv. Fuhuasheng</strain>
        <tissue evidence="4">Leaves</tissue>
    </source>
</reference>
<evidence type="ECO:0000313" key="4">
    <source>
        <dbReference type="EMBL" id="RYQ81729.1"/>
    </source>
</evidence>
<sequence>MSRIRRRLNFDKFFCVEPRGLSGGLCLLWKSNINIDVYEWCDNYIKASININNVMKWQGVFVYGNPVFQKRRKLWRELTVSNRNREEPQAVLGDFNDILSQDEKVGLHPQPKIYLDSFRKFVDDNSLIDIDLKGSRFTWYSNPRNNFVTRERLDRVLVNWKWLNLHQNVVLKAAPAISSDHYALILETQPKVRIKKEFRFEAFWIEHEECKEVIRRSWQQDDGNRNCWNQFIRKRGRCIRELTENDGQYSVKSGYQAAKEEKDTKEFTMLGKASTSQNSKEIWERIWRLPVPEKVKMNQHIFQQTKLNPHNTIIHSEQIAAEYHNTTKDLNKDNRAMADRNGENRRITWRPPARNKMKVNIDAAFQRETGIATTAAVFRDWQGKIITGASSKFKSTSALAAEAQAYREALILTKNLQIRNCIIESDCLPLVQAIKARTPLAEADAIIRDILQLLEEAPDVGATWTPREGNTLAHQLAAMAAVNQLQRQWTVTPPVQIRNIIRTEAGFAILQNNQRNRIQDNQVSISTNLQGNQRDEGLPGRVETETWNSHATQGDRRLQHPVSIRQTKPTSRDTFNIRNSPIEGDEATSHSGQMLSRQKGSNGHNAAVNGADLGRCQEQQGELRRGREYAPIEDGTHTVNGGRTEAEDTNPDGPQQHLNLHMEVR</sequence>
<feature type="compositionally biased region" description="Basic and acidic residues" evidence="1">
    <location>
        <begin position="621"/>
        <end position="636"/>
    </location>
</feature>
<evidence type="ECO:0000259" key="2">
    <source>
        <dbReference type="Pfam" id="PF03372"/>
    </source>
</evidence>
<dbReference type="EMBL" id="SDMP01000020">
    <property type="protein sequence ID" value="RYQ81729.1"/>
    <property type="molecule type" value="Genomic_DNA"/>
</dbReference>
<dbReference type="InterPro" id="IPR044730">
    <property type="entry name" value="RNase_H-like_dom_plant"/>
</dbReference>
<evidence type="ECO:0000256" key="1">
    <source>
        <dbReference type="SAM" id="MobiDB-lite"/>
    </source>
</evidence>
<dbReference type="InterPro" id="IPR036691">
    <property type="entry name" value="Endo/exonu/phosph_ase_sf"/>
</dbReference>
<dbReference type="GO" id="GO:0004523">
    <property type="term" value="F:RNA-DNA hybrid ribonuclease activity"/>
    <property type="evidence" value="ECO:0007669"/>
    <property type="project" value="InterPro"/>
</dbReference>
<feature type="domain" description="RNase H type-1" evidence="3">
    <location>
        <begin position="360"/>
        <end position="480"/>
    </location>
</feature>
<name>A0A444WWF8_ARAHY</name>
<dbReference type="InterPro" id="IPR005135">
    <property type="entry name" value="Endo/exonuclease/phosphatase"/>
</dbReference>
<dbReference type="Gene3D" id="3.60.10.10">
    <property type="entry name" value="Endonuclease/exonuclease/phosphatase"/>
    <property type="match status" value="1"/>
</dbReference>
<dbReference type="InterPro" id="IPR036397">
    <property type="entry name" value="RNaseH_sf"/>
</dbReference>
<evidence type="ECO:0000259" key="3">
    <source>
        <dbReference type="Pfam" id="PF13456"/>
    </source>
</evidence>
<dbReference type="GO" id="GO:0003676">
    <property type="term" value="F:nucleic acid binding"/>
    <property type="evidence" value="ECO:0007669"/>
    <property type="project" value="InterPro"/>
</dbReference>
<keyword evidence="5" id="KW-1185">Reference proteome</keyword>
<dbReference type="Gene3D" id="3.30.420.10">
    <property type="entry name" value="Ribonuclease H-like superfamily/Ribonuclease H"/>
    <property type="match status" value="1"/>
</dbReference>
<proteinExistence type="predicted"/>
<dbReference type="STRING" id="3818.A0A444WWF8"/>
<organism evidence="4 5">
    <name type="scientific">Arachis hypogaea</name>
    <name type="common">Peanut</name>
    <dbReference type="NCBI Taxonomy" id="3818"/>
    <lineage>
        <taxon>Eukaryota</taxon>
        <taxon>Viridiplantae</taxon>
        <taxon>Streptophyta</taxon>
        <taxon>Embryophyta</taxon>
        <taxon>Tracheophyta</taxon>
        <taxon>Spermatophyta</taxon>
        <taxon>Magnoliopsida</taxon>
        <taxon>eudicotyledons</taxon>
        <taxon>Gunneridae</taxon>
        <taxon>Pentapetalae</taxon>
        <taxon>rosids</taxon>
        <taxon>fabids</taxon>
        <taxon>Fabales</taxon>
        <taxon>Fabaceae</taxon>
        <taxon>Papilionoideae</taxon>
        <taxon>50 kb inversion clade</taxon>
        <taxon>dalbergioids sensu lato</taxon>
        <taxon>Dalbergieae</taxon>
        <taxon>Pterocarpus clade</taxon>
        <taxon>Arachis</taxon>
    </lineage>
</organism>
<dbReference type="InterPro" id="IPR053151">
    <property type="entry name" value="RNase_H-like"/>
</dbReference>
<dbReference type="AlphaFoldDB" id="A0A444WWF8"/>
<protein>
    <submittedName>
        <fullName evidence="4">Uncharacterized protein</fullName>
    </submittedName>
</protein>
<feature type="compositionally biased region" description="Polar residues" evidence="1">
    <location>
        <begin position="564"/>
        <end position="579"/>
    </location>
</feature>
<comment type="caution">
    <text evidence="4">The sequence shown here is derived from an EMBL/GenBank/DDBJ whole genome shotgun (WGS) entry which is preliminary data.</text>
</comment>
<dbReference type="Pfam" id="PF03372">
    <property type="entry name" value="Exo_endo_phos"/>
    <property type="match status" value="1"/>
</dbReference>
<gene>
    <name evidence="4" type="ORF">Ahy_B10g100346</name>
</gene>
<dbReference type="SUPFAM" id="SSF56219">
    <property type="entry name" value="DNase I-like"/>
    <property type="match status" value="1"/>
</dbReference>
<dbReference type="InterPro" id="IPR002156">
    <property type="entry name" value="RNaseH_domain"/>
</dbReference>
<dbReference type="PANTHER" id="PTHR47723:SF24">
    <property type="entry name" value="RNASE H TYPE-1 DOMAIN-CONTAINING PROTEIN"/>
    <property type="match status" value="1"/>
</dbReference>
<evidence type="ECO:0000313" key="5">
    <source>
        <dbReference type="Proteomes" id="UP000289738"/>
    </source>
</evidence>